<sequence>MVNHRATSIIATEMDTNGPVGSLRRFLERSVGGGGKLHYNPRKCSRMVNGHCDDEDGGAWSYRDGEEKCAHGEDNAPRDWKAAMKLPDVFPDVRSAIDFGGGPGAYLMSLRNRGVPTLVTVEPHPLGDCLFANITQDTNDWINAPLSSLPSGKYDLVMTIEVLEHIPVEHHEHIVLALAQATKKWLLFAAAHPGQGGEGHVGPSMKTREQWTEEIQRWTNNRLVVDVAKTSLFHDGLVGILLENSVIFRKV</sequence>
<evidence type="ECO:0000313" key="2">
    <source>
        <dbReference type="Proteomes" id="UP001530377"/>
    </source>
</evidence>
<gene>
    <name evidence="1" type="ORF">ACHAXA_003154</name>
</gene>
<dbReference type="EMBL" id="JALLPB020000004">
    <property type="protein sequence ID" value="KAL3827420.1"/>
    <property type="molecule type" value="Genomic_DNA"/>
</dbReference>
<dbReference type="AlphaFoldDB" id="A0ABD3SS28"/>
<keyword evidence="2" id="KW-1185">Reference proteome</keyword>
<dbReference type="Proteomes" id="UP001530377">
    <property type="component" value="Unassembled WGS sequence"/>
</dbReference>
<evidence type="ECO:0008006" key="3">
    <source>
        <dbReference type="Google" id="ProtNLM"/>
    </source>
</evidence>
<accession>A0ABD3SS28</accession>
<comment type="caution">
    <text evidence="1">The sequence shown here is derived from an EMBL/GenBank/DDBJ whole genome shotgun (WGS) entry which is preliminary data.</text>
</comment>
<dbReference type="Gene3D" id="3.40.50.150">
    <property type="entry name" value="Vaccinia Virus protein VP39"/>
    <property type="match status" value="1"/>
</dbReference>
<reference evidence="1 2" key="1">
    <citation type="submission" date="2024-10" db="EMBL/GenBank/DDBJ databases">
        <title>Updated reference genomes for cyclostephanoid diatoms.</title>
        <authorList>
            <person name="Roberts W.R."/>
            <person name="Alverson A.J."/>
        </authorList>
    </citation>
    <scope>NUCLEOTIDE SEQUENCE [LARGE SCALE GENOMIC DNA]</scope>
    <source>
        <strain evidence="1 2">AJA228-03</strain>
    </source>
</reference>
<dbReference type="SUPFAM" id="SSF53335">
    <property type="entry name" value="S-adenosyl-L-methionine-dependent methyltransferases"/>
    <property type="match status" value="1"/>
</dbReference>
<organism evidence="1 2">
    <name type="scientific">Cyclostephanos tholiformis</name>
    <dbReference type="NCBI Taxonomy" id="382380"/>
    <lineage>
        <taxon>Eukaryota</taxon>
        <taxon>Sar</taxon>
        <taxon>Stramenopiles</taxon>
        <taxon>Ochrophyta</taxon>
        <taxon>Bacillariophyta</taxon>
        <taxon>Coscinodiscophyceae</taxon>
        <taxon>Thalassiosirophycidae</taxon>
        <taxon>Stephanodiscales</taxon>
        <taxon>Stephanodiscaceae</taxon>
        <taxon>Cyclostephanos</taxon>
    </lineage>
</organism>
<protein>
    <recommendedName>
        <fullName evidence="3">Class I SAM-dependent methyltransferase</fullName>
    </recommendedName>
</protein>
<dbReference type="Pfam" id="PF13489">
    <property type="entry name" value="Methyltransf_23"/>
    <property type="match status" value="1"/>
</dbReference>
<evidence type="ECO:0000313" key="1">
    <source>
        <dbReference type="EMBL" id="KAL3827420.1"/>
    </source>
</evidence>
<dbReference type="InterPro" id="IPR029063">
    <property type="entry name" value="SAM-dependent_MTases_sf"/>
</dbReference>
<proteinExistence type="predicted"/>
<name>A0ABD3SS28_9STRA</name>